<organism evidence="2 3">
    <name type="scientific">Streptomyces sp. 900129855</name>
    <dbReference type="NCBI Taxonomy" id="3155129"/>
    <lineage>
        <taxon>Bacteria</taxon>
        <taxon>Bacillati</taxon>
        <taxon>Actinomycetota</taxon>
        <taxon>Actinomycetes</taxon>
        <taxon>Kitasatosporales</taxon>
        <taxon>Streptomycetaceae</taxon>
        <taxon>Streptomyces</taxon>
    </lineage>
</organism>
<dbReference type="Pfam" id="PF19054">
    <property type="entry name" value="DUF5753"/>
    <property type="match status" value="1"/>
</dbReference>
<name>A0ABV2ZFW0_9ACTN</name>
<dbReference type="Proteomes" id="UP001550739">
    <property type="component" value="Unassembled WGS sequence"/>
</dbReference>
<protein>
    <submittedName>
        <fullName evidence="2">DUF5753 domain-containing protein</fullName>
    </submittedName>
</protein>
<gene>
    <name evidence="2" type="ORF">AB0E89_12775</name>
</gene>
<proteinExistence type="predicted"/>
<sequence length="180" mass="19813">MGFLELVRGTQDSRHYCADIIWGNLQTESYARAVFRRVVDFHGIPDDVEAGVARRAARAQFIGQGGRTYHVLLGEQALRTNLAGAEIMRGQLAHLLDALNLSGLKLGIIPTRAELSLYPGHSFSIFDGRRVHIETFSAGLDITDEREIAVYEKAFALLERSAVYGKAARDLIEAELSGLA</sequence>
<dbReference type="RefSeq" id="WP_334578937.1">
    <property type="nucleotide sequence ID" value="NZ_JBEZVE010000006.1"/>
</dbReference>
<feature type="domain" description="DUF5753" evidence="1">
    <location>
        <begin position="4"/>
        <end position="173"/>
    </location>
</feature>
<evidence type="ECO:0000259" key="1">
    <source>
        <dbReference type="Pfam" id="PF19054"/>
    </source>
</evidence>
<reference evidence="2 3" key="1">
    <citation type="submission" date="2024-06" db="EMBL/GenBank/DDBJ databases">
        <title>The Natural Products Discovery Center: Release of the First 8490 Sequenced Strains for Exploring Actinobacteria Biosynthetic Diversity.</title>
        <authorList>
            <person name="Kalkreuter E."/>
            <person name="Kautsar S.A."/>
            <person name="Yang D."/>
            <person name="Bader C.D."/>
            <person name="Teijaro C.N."/>
            <person name="Fluegel L."/>
            <person name="Davis C.M."/>
            <person name="Simpson J.R."/>
            <person name="Lauterbach L."/>
            <person name="Steele A.D."/>
            <person name="Gui C."/>
            <person name="Meng S."/>
            <person name="Li G."/>
            <person name="Viehrig K."/>
            <person name="Ye F."/>
            <person name="Su P."/>
            <person name="Kiefer A.F."/>
            <person name="Nichols A."/>
            <person name="Cepeda A.J."/>
            <person name="Yan W."/>
            <person name="Fan B."/>
            <person name="Jiang Y."/>
            <person name="Adhikari A."/>
            <person name="Zheng C.-J."/>
            <person name="Schuster L."/>
            <person name="Cowan T.M."/>
            <person name="Smanski M.J."/>
            <person name="Chevrette M.G."/>
            <person name="De Carvalho L.P.S."/>
            <person name="Shen B."/>
        </authorList>
    </citation>
    <scope>NUCLEOTIDE SEQUENCE [LARGE SCALE GENOMIC DNA]</scope>
    <source>
        <strain evidence="2 3">NPDC033843</strain>
    </source>
</reference>
<dbReference type="InterPro" id="IPR043917">
    <property type="entry name" value="DUF5753"/>
</dbReference>
<dbReference type="EMBL" id="JBEZVE010000006">
    <property type="protein sequence ID" value="MEU3781439.1"/>
    <property type="molecule type" value="Genomic_DNA"/>
</dbReference>
<comment type="caution">
    <text evidence="2">The sequence shown here is derived from an EMBL/GenBank/DDBJ whole genome shotgun (WGS) entry which is preliminary data.</text>
</comment>
<evidence type="ECO:0000313" key="2">
    <source>
        <dbReference type="EMBL" id="MEU3781439.1"/>
    </source>
</evidence>
<accession>A0ABV2ZFW0</accession>
<keyword evidence="3" id="KW-1185">Reference proteome</keyword>
<evidence type="ECO:0000313" key="3">
    <source>
        <dbReference type="Proteomes" id="UP001550739"/>
    </source>
</evidence>